<dbReference type="GO" id="GO:0003676">
    <property type="term" value="F:nucleic acid binding"/>
    <property type="evidence" value="ECO:0007669"/>
    <property type="project" value="InterPro"/>
</dbReference>
<dbReference type="Proteomes" id="UP000580839">
    <property type="component" value="Unassembled WGS sequence"/>
</dbReference>
<dbReference type="InterPro" id="IPR012340">
    <property type="entry name" value="NA-bd_OB-fold"/>
</dbReference>
<reference evidence="2 3" key="1">
    <citation type="submission" date="2020-04" db="EMBL/GenBank/DDBJ databases">
        <title>Metagenomic profiling of ammonia- and methane-oxidizing microorganisms in a Dutch drinking water treatment plant.</title>
        <authorList>
            <person name="Poghosyan L."/>
            <person name="Leucker S."/>
        </authorList>
    </citation>
    <scope>NUCLEOTIDE SEQUENCE [LARGE SCALE GENOMIC DNA]</scope>
    <source>
        <strain evidence="2">S-RSF-IL-03</strain>
    </source>
</reference>
<proteinExistence type="predicted"/>
<dbReference type="Pfam" id="PF01336">
    <property type="entry name" value="tRNA_anti-codon"/>
    <property type="match status" value="1"/>
</dbReference>
<organism evidence="2 3">
    <name type="scientific">Eiseniibacteriota bacterium</name>
    <dbReference type="NCBI Taxonomy" id="2212470"/>
    <lineage>
        <taxon>Bacteria</taxon>
        <taxon>Candidatus Eiseniibacteriota</taxon>
    </lineage>
</organism>
<accession>A0A849SLW4</accession>
<dbReference type="CDD" id="cd04485">
    <property type="entry name" value="DnaE_OBF"/>
    <property type="match status" value="1"/>
</dbReference>
<gene>
    <name evidence="2" type="ORF">HOP12_11360</name>
</gene>
<dbReference type="EMBL" id="JABFRW010000145">
    <property type="protein sequence ID" value="NOT34753.1"/>
    <property type="molecule type" value="Genomic_DNA"/>
</dbReference>
<protein>
    <recommendedName>
        <fullName evidence="1">OB domain-containing protein</fullName>
    </recommendedName>
</protein>
<evidence type="ECO:0000313" key="2">
    <source>
        <dbReference type="EMBL" id="NOT34753.1"/>
    </source>
</evidence>
<sequence length="153" mass="16284">ELPEYDALDRMRHEIRSCGLWFSAHPLDGIEGVGADAGDAGRRARGPTVTRHPGRRVTVVGLPCAMRRVETKQGGLMLFLTLADRSGLVECVLFPDAYRRFAAAARGEVVRATGRVDEALGACTLTVEALEALAVAGPANELAGERSRNASVA</sequence>
<dbReference type="InterPro" id="IPR004365">
    <property type="entry name" value="NA-bd_OB_tRNA"/>
</dbReference>
<comment type="caution">
    <text evidence="2">The sequence shown here is derived from an EMBL/GenBank/DDBJ whole genome shotgun (WGS) entry which is preliminary data.</text>
</comment>
<name>A0A849SLW4_UNCEI</name>
<evidence type="ECO:0000313" key="3">
    <source>
        <dbReference type="Proteomes" id="UP000580839"/>
    </source>
</evidence>
<evidence type="ECO:0000259" key="1">
    <source>
        <dbReference type="Pfam" id="PF01336"/>
    </source>
</evidence>
<feature type="non-terminal residue" evidence="2">
    <location>
        <position position="1"/>
    </location>
</feature>
<feature type="domain" description="OB" evidence="1">
    <location>
        <begin position="67"/>
        <end position="131"/>
    </location>
</feature>
<dbReference type="Gene3D" id="2.40.50.140">
    <property type="entry name" value="Nucleic acid-binding proteins"/>
    <property type="match status" value="1"/>
</dbReference>
<dbReference type="AlphaFoldDB" id="A0A849SLW4"/>